<evidence type="ECO:0000259" key="1">
    <source>
        <dbReference type="Pfam" id="PF18899"/>
    </source>
</evidence>
<feature type="domain" description="DUF5655" evidence="1">
    <location>
        <begin position="6"/>
        <end position="113"/>
    </location>
</feature>
<comment type="caution">
    <text evidence="2">The sequence shown here is derived from an EMBL/GenBank/DDBJ whole genome shotgun (WGS) entry which is preliminary data.</text>
</comment>
<organism evidence="2 3">
    <name type="scientific">Ornithinimicrobium pekingense</name>
    <dbReference type="NCBI Taxonomy" id="384677"/>
    <lineage>
        <taxon>Bacteria</taxon>
        <taxon>Bacillati</taxon>
        <taxon>Actinomycetota</taxon>
        <taxon>Actinomycetes</taxon>
        <taxon>Micrococcales</taxon>
        <taxon>Ornithinimicrobiaceae</taxon>
        <taxon>Ornithinimicrobium</taxon>
    </lineage>
</organism>
<protein>
    <recommendedName>
        <fullName evidence="1">DUF5655 domain-containing protein</fullName>
    </recommendedName>
</protein>
<keyword evidence="3" id="KW-1185">Reference proteome</keyword>
<dbReference type="RefSeq" id="WP_022920858.1">
    <property type="nucleotide sequence ID" value="NZ_BMLB01000001.1"/>
</dbReference>
<proteinExistence type="predicted"/>
<name>A0ABQ2F6R8_9MICO</name>
<reference evidence="3" key="1">
    <citation type="journal article" date="2019" name="Int. J. Syst. Evol. Microbiol.">
        <title>The Global Catalogue of Microorganisms (GCM) 10K type strain sequencing project: providing services to taxonomists for standard genome sequencing and annotation.</title>
        <authorList>
            <consortium name="The Broad Institute Genomics Platform"/>
            <consortium name="The Broad Institute Genome Sequencing Center for Infectious Disease"/>
            <person name="Wu L."/>
            <person name="Ma J."/>
        </authorList>
    </citation>
    <scope>NUCLEOTIDE SEQUENCE [LARGE SCALE GENOMIC DNA]</scope>
    <source>
        <strain evidence="3">CGMCC 1.5362</strain>
    </source>
</reference>
<evidence type="ECO:0000313" key="2">
    <source>
        <dbReference type="EMBL" id="GGK58642.1"/>
    </source>
</evidence>
<sequence>MSTPEEHFAGNQVGLDTCARVLSALRSTHPDVTVRVSVSQVALRRRRGFAYLWAPGRYLHHAAAPVVLSIASASRIPSDRFREVVHPGPWMHHLEVTDADQVDDEVLGWLRAAADAAG</sequence>
<dbReference type="EMBL" id="BMLB01000001">
    <property type="protein sequence ID" value="GGK58642.1"/>
    <property type="molecule type" value="Genomic_DNA"/>
</dbReference>
<gene>
    <name evidence="2" type="ORF">GCM10011509_03780</name>
</gene>
<evidence type="ECO:0000313" key="3">
    <source>
        <dbReference type="Proteomes" id="UP000662111"/>
    </source>
</evidence>
<dbReference type="Proteomes" id="UP000662111">
    <property type="component" value="Unassembled WGS sequence"/>
</dbReference>
<dbReference type="InterPro" id="IPR043714">
    <property type="entry name" value="DUF5655"/>
</dbReference>
<dbReference type="Pfam" id="PF18899">
    <property type="entry name" value="DUF5655"/>
    <property type="match status" value="1"/>
</dbReference>
<accession>A0ABQ2F6R8</accession>